<evidence type="ECO:0000313" key="2">
    <source>
        <dbReference type="EMBL" id="WWM70650.1"/>
    </source>
</evidence>
<keyword evidence="3" id="KW-1185">Reference proteome</keyword>
<organism evidence="2 3">
    <name type="scientific">Sphingomonas kaistensis</name>
    <dbReference type="NCBI Taxonomy" id="298708"/>
    <lineage>
        <taxon>Bacteria</taxon>
        <taxon>Pseudomonadati</taxon>
        <taxon>Pseudomonadota</taxon>
        <taxon>Alphaproteobacteria</taxon>
        <taxon>Sphingomonadales</taxon>
        <taxon>Sphingomonadaceae</taxon>
        <taxon>Sphingomonas</taxon>
    </lineage>
</organism>
<gene>
    <name evidence="2" type="ORF">V6R86_08185</name>
</gene>
<dbReference type="Proteomes" id="UP001382935">
    <property type="component" value="Chromosome"/>
</dbReference>
<protein>
    <recommendedName>
        <fullName evidence="1">DUF6894 domain-containing protein</fullName>
    </recommendedName>
</protein>
<dbReference type="Pfam" id="PF21834">
    <property type="entry name" value="DUF6894"/>
    <property type="match status" value="1"/>
</dbReference>
<evidence type="ECO:0000259" key="1">
    <source>
        <dbReference type="Pfam" id="PF21834"/>
    </source>
</evidence>
<accession>A0ABZ2G4C2</accession>
<feature type="domain" description="DUF6894" evidence="1">
    <location>
        <begin position="3"/>
        <end position="70"/>
    </location>
</feature>
<name>A0ABZ2G4C2_9SPHN</name>
<proteinExistence type="predicted"/>
<reference evidence="2 3" key="1">
    <citation type="submission" date="2024-02" db="EMBL/GenBank/DDBJ databases">
        <title>Full genome sequence of Sphingomonas kaistensis.</title>
        <authorList>
            <person name="Poletto B.L."/>
            <person name="Silva G."/>
            <person name="Galante D."/>
            <person name="Campos K.R."/>
            <person name="Santos M.B.N."/>
            <person name="Sacchi C.T."/>
        </authorList>
    </citation>
    <scope>NUCLEOTIDE SEQUENCE [LARGE SCALE GENOMIC DNA]</scope>
    <source>
        <strain evidence="2 3">MA4R</strain>
    </source>
</reference>
<sequence>MSRFFFHLSTSHNIPDNEGVELDSLEDARCYAVRMIAEVLCTAPQRYWEAETYRVTTADERGLTLFTVEVVSTDAAAIGTRRS</sequence>
<dbReference type="InterPro" id="IPR054189">
    <property type="entry name" value="DUF6894"/>
</dbReference>
<dbReference type="EMBL" id="CP145607">
    <property type="protein sequence ID" value="WWM70650.1"/>
    <property type="molecule type" value="Genomic_DNA"/>
</dbReference>
<dbReference type="RefSeq" id="WP_338503589.1">
    <property type="nucleotide sequence ID" value="NZ_CP145607.1"/>
</dbReference>
<evidence type="ECO:0000313" key="3">
    <source>
        <dbReference type="Proteomes" id="UP001382935"/>
    </source>
</evidence>